<comment type="subcellular location">
    <subcellularLocation>
        <location evidence="8">Cytoplasm</location>
    </subcellularLocation>
</comment>
<feature type="domain" description="Chromosomal replication initiator DnaA C-terminal" evidence="13">
    <location>
        <begin position="368"/>
        <end position="437"/>
    </location>
</feature>
<dbReference type="PANTHER" id="PTHR30050:SF2">
    <property type="entry name" value="CHROMOSOMAL REPLICATION INITIATOR PROTEIN DNAA"/>
    <property type="match status" value="1"/>
</dbReference>
<evidence type="ECO:0000256" key="2">
    <source>
        <dbReference type="ARBA" id="ARBA00022490"/>
    </source>
</evidence>
<dbReference type="CDD" id="cd00009">
    <property type="entry name" value="AAA"/>
    <property type="match status" value="1"/>
</dbReference>
<feature type="binding site" evidence="8">
    <location>
        <position position="168"/>
    </location>
    <ligand>
        <name>ATP</name>
        <dbReference type="ChEBI" id="CHEBI:30616"/>
    </ligand>
</feature>
<dbReference type="AlphaFoldDB" id="W0A7X9"/>
<dbReference type="GO" id="GO:0006275">
    <property type="term" value="P:regulation of DNA replication"/>
    <property type="evidence" value="ECO:0007669"/>
    <property type="project" value="UniProtKB-UniRule"/>
</dbReference>
<gene>
    <name evidence="8" type="primary">dnaA</name>
    <name evidence="14" type="ORF">NX02_00005</name>
</gene>
<comment type="caution">
    <text evidence="8">Lacks conserved residue(s) required for the propagation of feature annotation.</text>
</comment>
<reference evidence="14 15" key="1">
    <citation type="submission" date="2013-07" db="EMBL/GenBank/DDBJ databases">
        <title>Completed genome of Sphingomonas sanxanigenens NX02.</title>
        <authorList>
            <person name="Ma T."/>
            <person name="Huang H."/>
            <person name="Wu M."/>
            <person name="Li X."/>
            <person name="Li G."/>
        </authorList>
    </citation>
    <scope>NUCLEOTIDE SEQUENCE [LARGE SCALE GENOMIC DNA]</scope>
    <source>
        <strain evidence="14 15">NX02</strain>
    </source>
</reference>
<dbReference type="CDD" id="cd06571">
    <property type="entry name" value="Bac_DnaA_C"/>
    <property type="match status" value="1"/>
</dbReference>
<dbReference type="Gene3D" id="3.40.50.300">
    <property type="entry name" value="P-loop containing nucleotide triphosphate hydrolases"/>
    <property type="match status" value="1"/>
</dbReference>
<evidence type="ECO:0000259" key="13">
    <source>
        <dbReference type="SMART" id="SM00760"/>
    </source>
</evidence>
<keyword evidence="5 8" id="KW-0067">ATP-binding</keyword>
<evidence type="ECO:0000313" key="15">
    <source>
        <dbReference type="Proteomes" id="UP000018851"/>
    </source>
</evidence>
<feature type="region of interest" description="Domain IV, binds dsDNA" evidence="8">
    <location>
        <begin position="341"/>
        <end position="460"/>
    </location>
</feature>
<dbReference type="InterPro" id="IPR003593">
    <property type="entry name" value="AAA+_ATPase"/>
</dbReference>
<evidence type="ECO:0000256" key="11">
    <source>
        <dbReference type="RuleBase" id="RU004227"/>
    </source>
</evidence>
<keyword evidence="2 8" id="KW-0963">Cytoplasm</keyword>
<dbReference type="InterPro" id="IPR027417">
    <property type="entry name" value="P-loop_NTPase"/>
</dbReference>
<dbReference type="InterPro" id="IPR013159">
    <property type="entry name" value="DnaA_C"/>
</dbReference>
<feature type="region of interest" description="Domain I, interacts with DnaA modulators" evidence="8">
    <location>
        <begin position="1"/>
        <end position="101"/>
    </location>
</feature>
<dbReference type="EMBL" id="CP006644">
    <property type="protein sequence ID" value="AHE51770.1"/>
    <property type="molecule type" value="Genomic_DNA"/>
</dbReference>
<evidence type="ECO:0000256" key="5">
    <source>
        <dbReference type="ARBA" id="ARBA00022840"/>
    </source>
</evidence>
<comment type="domain">
    <text evidence="8">Domain I is involved in oligomerization and binding regulators, domain II is flexibile and of varying length in different bacteria, domain III forms the AAA+ region, while domain IV binds dsDNA.</text>
</comment>
<dbReference type="PANTHER" id="PTHR30050">
    <property type="entry name" value="CHROMOSOMAL REPLICATION INITIATOR PROTEIN DNAA"/>
    <property type="match status" value="1"/>
</dbReference>
<comment type="subunit">
    <text evidence="8">Oligomerizes as a right-handed, spiral filament on DNA at oriC.</text>
</comment>
<sequence length="460" mass="50586">MVEPSEDPELARAWSAIREGLRRDCGARLFDHWLKPLALAGFASPGVVRLVVPSDFMANWVNTHYAERLALAWRAANPAVRDVQIERASPSATRLYSVEAEAAAATETPAPAVSERPRLSSTFEARYTFERFVVGGSNQVARTAAETMASPARLPFSTLYLQGATGQGKTHLMHAIGNARLAHDPDAVVLYMSAEKFMVEFIAAMRANDTLSFKTRLRSADLLLIDDIQFIAGKDSTQQEFLHTIDELIAMGSRLVVSADRSPHALADIDAKLQSRLAQGLVVDLKPADLVLRRAILVAKAAALPGGMIVPDIVLDCLAQRISSNVRELEGALNRLVAYATLTSRPIDLAFTEEVLAESFSANRRRVSIEEIQRKVSEHFEIRLAEMTSARRARAVARPRQIAMYLAKRLTPRSLPEIGRRFGGRDHTTVIHAVRQVEKLRASDAEIDADVRTLLQALGG</sequence>
<dbReference type="SUPFAM" id="SSF48295">
    <property type="entry name" value="TrpR-like"/>
    <property type="match status" value="1"/>
</dbReference>
<accession>W0A7X9</accession>
<dbReference type="InterPro" id="IPR010921">
    <property type="entry name" value="Trp_repressor/repl_initiator"/>
</dbReference>
<dbReference type="KEGG" id="ssan:NX02_00005"/>
<dbReference type="InterPro" id="IPR024633">
    <property type="entry name" value="DnaA_N_dom"/>
</dbReference>
<dbReference type="GO" id="GO:0008289">
    <property type="term" value="F:lipid binding"/>
    <property type="evidence" value="ECO:0007669"/>
    <property type="project" value="UniProtKB-KW"/>
</dbReference>
<evidence type="ECO:0000256" key="7">
    <source>
        <dbReference type="ARBA" id="ARBA00023125"/>
    </source>
</evidence>
<evidence type="ECO:0000256" key="1">
    <source>
        <dbReference type="ARBA" id="ARBA00006583"/>
    </source>
</evidence>
<dbReference type="STRING" id="1123269.NX02_00005"/>
<protein>
    <recommendedName>
        <fullName evidence="8 9">Chromosomal replication initiator protein DnaA</fullName>
    </recommendedName>
</protein>
<feature type="binding site" evidence="8">
    <location>
        <position position="170"/>
    </location>
    <ligand>
        <name>ATP</name>
        <dbReference type="ChEBI" id="CHEBI:30616"/>
    </ligand>
</feature>
<feature type="binding site" evidence="8">
    <location>
        <position position="169"/>
    </location>
    <ligand>
        <name>ATP</name>
        <dbReference type="ChEBI" id="CHEBI:30616"/>
    </ligand>
</feature>
<keyword evidence="7 8" id="KW-0238">DNA-binding</keyword>
<dbReference type="GO" id="GO:0005886">
    <property type="term" value="C:plasma membrane"/>
    <property type="evidence" value="ECO:0007669"/>
    <property type="project" value="TreeGrafter"/>
</dbReference>
<dbReference type="GO" id="GO:0006270">
    <property type="term" value="P:DNA replication initiation"/>
    <property type="evidence" value="ECO:0007669"/>
    <property type="project" value="UniProtKB-UniRule"/>
</dbReference>
<dbReference type="Pfam" id="PF00308">
    <property type="entry name" value="Bac_DnaA"/>
    <property type="match status" value="1"/>
</dbReference>
<evidence type="ECO:0000256" key="6">
    <source>
        <dbReference type="ARBA" id="ARBA00023121"/>
    </source>
</evidence>
<dbReference type="GO" id="GO:0003688">
    <property type="term" value="F:DNA replication origin binding"/>
    <property type="evidence" value="ECO:0007669"/>
    <property type="project" value="UniProtKB-UniRule"/>
</dbReference>
<dbReference type="Proteomes" id="UP000018851">
    <property type="component" value="Chromosome"/>
</dbReference>
<dbReference type="Pfam" id="PF08299">
    <property type="entry name" value="Bac_DnaA_C"/>
    <property type="match status" value="1"/>
</dbReference>
<keyword evidence="4 8" id="KW-0547">Nucleotide-binding</keyword>
<dbReference type="PRINTS" id="PR00051">
    <property type="entry name" value="DNAA"/>
</dbReference>
<dbReference type="SUPFAM" id="SSF52540">
    <property type="entry name" value="P-loop containing nucleoside triphosphate hydrolases"/>
    <property type="match status" value="1"/>
</dbReference>
<dbReference type="InterPro" id="IPR018312">
    <property type="entry name" value="Chromosome_initiator_DnaA_CS"/>
</dbReference>
<keyword evidence="15" id="KW-1185">Reference proteome</keyword>
<proteinExistence type="inferred from homology"/>
<dbReference type="PROSITE" id="PS01008">
    <property type="entry name" value="DNAA"/>
    <property type="match status" value="1"/>
</dbReference>
<dbReference type="NCBIfam" id="TIGR00362">
    <property type="entry name" value="DnaA"/>
    <property type="match status" value="1"/>
</dbReference>
<dbReference type="Gene3D" id="3.30.300.180">
    <property type="match status" value="1"/>
</dbReference>
<keyword evidence="3 8" id="KW-0235">DNA replication</keyword>
<evidence type="ECO:0000256" key="4">
    <source>
        <dbReference type="ARBA" id="ARBA00022741"/>
    </source>
</evidence>
<comment type="similarity">
    <text evidence="1 8 11">Belongs to the DnaA family.</text>
</comment>
<evidence type="ECO:0000313" key="14">
    <source>
        <dbReference type="EMBL" id="AHE51770.1"/>
    </source>
</evidence>
<dbReference type="HOGENOM" id="CLU_026910_3_0_5"/>
<comment type="function">
    <text evidence="8 10">Plays an essential role in the initiation and regulation of chromosomal replication. ATP-DnaA binds to the origin of replication (oriC) to initiate formation of the DNA replication initiation complex once per cell cycle. Binds the DnaA box (a 9 base pair repeat at the origin) and separates the double-stranded (ds)DNA. Forms a right-handed helical filament on oriC DNA; dsDNA binds to the exterior of the filament while single-stranded (ss)DNA is stabiized in the filament's interior. The ATP-DnaA-oriC complex binds and stabilizes one strand of the AT-rich DNA unwinding element (DUE), permitting loading of DNA polymerase. After initiation quickly degrades to an ADP-DnaA complex that is not apt for DNA replication. Binds acidic phospholipids.</text>
</comment>
<dbReference type="PATRIC" id="fig|1123269.5.peg.1"/>
<dbReference type="InterPro" id="IPR038454">
    <property type="entry name" value="DnaA_N_sf"/>
</dbReference>
<dbReference type="SMART" id="SM00382">
    <property type="entry name" value="AAA"/>
    <property type="match status" value="1"/>
</dbReference>
<evidence type="ECO:0000256" key="9">
    <source>
        <dbReference type="NCBIfam" id="TIGR00362"/>
    </source>
</evidence>
<dbReference type="Gene3D" id="1.10.1750.10">
    <property type="match status" value="1"/>
</dbReference>
<dbReference type="HAMAP" id="MF_00377">
    <property type="entry name" value="DnaA_bact"/>
    <property type="match status" value="1"/>
</dbReference>
<dbReference type="Gene3D" id="1.10.8.60">
    <property type="match status" value="1"/>
</dbReference>
<evidence type="ECO:0000256" key="8">
    <source>
        <dbReference type="HAMAP-Rule" id="MF_00377"/>
    </source>
</evidence>
<name>W0A7X9_9SPHN</name>
<dbReference type="eggNOG" id="COG0593">
    <property type="taxonomic scope" value="Bacteria"/>
</dbReference>
<evidence type="ECO:0000256" key="3">
    <source>
        <dbReference type="ARBA" id="ARBA00022705"/>
    </source>
</evidence>
<feature type="binding site" evidence="8">
    <location>
        <position position="166"/>
    </location>
    <ligand>
        <name>ATP</name>
        <dbReference type="ChEBI" id="CHEBI:30616"/>
    </ligand>
</feature>
<dbReference type="InterPro" id="IPR013317">
    <property type="entry name" value="DnaA_dom"/>
</dbReference>
<keyword evidence="6 8" id="KW-0446">Lipid-binding</keyword>
<organism evidence="14 15">
    <name type="scientific">Sphingomonas sanxanigenens DSM 19645 = NX02</name>
    <dbReference type="NCBI Taxonomy" id="1123269"/>
    <lineage>
        <taxon>Bacteria</taxon>
        <taxon>Pseudomonadati</taxon>
        <taxon>Pseudomonadota</taxon>
        <taxon>Alphaproteobacteria</taxon>
        <taxon>Sphingomonadales</taxon>
        <taxon>Sphingomonadaceae</taxon>
        <taxon>Sphingomonas</taxon>
    </lineage>
</organism>
<evidence type="ECO:0000256" key="10">
    <source>
        <dbReference type="RuleBase" id="RU000577"/>
    </source>
</evidence>
<dbReference type="GO" id="GO:0005524">
    <property type="term" value="F:ATP binding"/>
    <property type="evidence" value="ECO:0007669"/>
    <property type="project" value="UniProtKB-UniRule"/>
</dbReference>
<evidence type="ECO:0000259" key="12">
    <source>
        <dbReference type="SMART" id="SM00382"/>
    </source>
</evidence>
<dbReference type="Pfam" id="PF11638">
    <property type="entry name" value="DnaA_N"/>
    <property type="match status" value="1"/>
</dbReference>
<dbReference type="InterPro" id="IPR001957">
    <property type="entry name" value="Chromosome_initiator_DnaA"/>
</dbReference>
<dbReference type="GO" id="GO:0005737">
    <property type="term" value="C:cytoplasm"/>
    <property type="evidence" value="ECO:0007669"/>
    <property type="project" value="UniProtKB-SubCell"/>
</dbReference>
<feature type="domain" description="AAA+ ATPase" evidence="12">
    <location>
        <begin position="155"/>
        <end position="288"/>
    </location>
</feature>
<dbReference type="InterPro" id="IPR020591">
    <property type="entry name" value="Chromosome_initiator_DnaA-like"/>
</dbReference>
<dbReference type="SMART" id="SM00760">
    <property type="entry name" value="Bac_DnaA_C"/>
    <property type="match status" value="1"/>
</dbReference>